<accession>D4H379</accession>
<keyword evidence="4 6" id="KW-0687">Ribonucleoprotein</keyword>
<comment type="similarity">
    <text evidence="2 6">Belongs to the universal ribosomal protein uL10 family.</text>
</comment>
<dbReference type="RefSeq" id="WP_013009708.1">
    <property type="nucleotide sequence ID" value="NC_013943.1"/>
</dbReference>
<reference evidence="7 8" key="1">
    <citation type="journal article" date="2010" name="Stand. Genomic Sci.">
        <title>Complete genome sequence of Denitrovibrio acetiphilus type strain (N2460).</title>
        <authorList>
            <person name="Kiss H."/>
            <person name="Lang E."/>
            <person name="Lapidus A."/>
            <person name="Copeland A."/>
            <person name="Nolan M."/>
            <person name="Glavina Del Rio T."/>
            <person name="Chen F."/>
            <person name="Lucas S."/>
            <person name="Tice H."/>
            <person name="Cheng J.F."/>
            <person name="Han C."/>
            <person name="Goodwin L."/>
            <person name="Pitluck S."/>
            <person name="Liolios K."/>
            <person name="Pati A."/>
            <person name="Ivanova N."/>
            <person name="Mavromatis K."/>
            <person name="Chen A."/>
            <person name="Palaniappan K."/>
            <person name="Land M."/>
            <person name="Hauser L."/>
            <person name="Chang Y.J."/>
            <person name="Jeffries C.D."/>
            <person name="Detter J.C."/>
            <person name="Brettin T."/>
            <person name="Spring S."/>
            <person name="Rohde M."/>
            <person name="Goker M."/>
            <person name="Woyke T."/>
            <person name="Bristow J."/>
            <person name="Eisen J.A."/>
            <person name="Markowitz V."/>
            <person name="Hugenholtz P."/>
            <person name="Kyrpides N.C."/>
            <person name="Klenk H.P."/>
        </authorList>
    </citation>
    <scope>NUCLEOTIDE SEQUENCE [LARGE SCALE GENOMIC DNA]</scope>
    <source>
        <strain evidence="8">DSM 12809 / NBRC 114555 / N2460</strain>
    </source>
</reference>
<name>D4H379_DENA2</name>
<evidence type="ECO:0000256" key="3">
    <source>
        <dbReference type="ARBA" id="ARBA00022980"/>
    </source>
</evidence>
<dbReference type="HOGENOM" id="CLU_092227_0_0_0"/>
<proteinExistence type="inferred from homology"/>
<keyword evidence="6" id="KW-0699">rRNA-binding</keyword>
<gene>
    <name evidence="6" type="primary">rplJ</name>
    <name evidence="7" type="ordered locus">Dacet_0363</name>
</gene>
<dbReference type="STRING" id="522772.Dacet_0363"/>
<dbReference type="GO" id="GO:0070180">
    <property type="term" value="F:large ribosomal subunit rRNA binding"/>
    <property type="evidence" value="ECO:0007669"/>
    <property type="project" value="UniProtKB-UniRule"/>
</dbReference>
<keyword evidence="3 6" id="KW-0689">Ribosomal protein</keyword>
<dbReference type="InterPro" id="IPR047865">
    <property type="entry name" value="Ribosomal_uL10_bac_type"/>
</dbReference>
<dbReference type="CDD" id="cd05797">
    <property type="entry name" value="Ribosomal_L10"/>
    <property type="match status" value="1"/>
</dbReference>
<dbReference type="HAMAP" id="MF_00362">
    <property type="entry name" value="Ribosomal_uL10"/>
    <property type="match status" value="1"/>
</dbReference>
<dbReference type="Pfam" id="PF00466">
    <property type="entry name" value="Ribosomal_L10"/>
    <property type="match status" value="1"/>
</dbReference>
<dbReference type="InterPro" id="IPR022973">
    <property type="entry name" value="Ribosomal_uL10_bac"/>
</dbReference>
<dbReference type="InParanoid" id="D4H379"/>
<protein>
    <recommendedName>
        <fullName evidence="5 6">Large ribosomal subunit protein uL10</fullName>
    </recommendedName>
</protein>
<dbReference type="EMBL" id="CP001968">
    <property type="protein sequence ID" value="ADD67163.1"/>
    <property type="molecule type" value="Genomic_DNA"/>
</dbReference>
<dbReference type="GO" id="GO:0005840">
    <property type="term" value="C:ribosome"/>
    <property type="evidence" value="ECO:0007669"/>
    <property type="project" value="UniProtKB-KW"/>
</dbReference>
<comment type="subunit">
    <text evidence="6">Part of the ribosomal stalk of the 50S ribosomal subunit. The N-terminus interacts with L11 and the large rRNA to form the base of the stalk. The C-terminus forms an elongated spine to which L12 dimers bind in a sequential fashion forming a multimeric L10(L12)X complex.</text>
</comment>
<sequence length="172" mass="18818">MKKADKEQLVAELSAQVKDSDALFLTNYKGLTYLQQTAVRSEIKEKGSDFKVVKNTLLKIALNNNDIDSMDSYLVEPTACAIVTGDVAAVAKTIKKYAKEFDKFEIKAGYLDGNVLTANDVNVLADLPSRDELLAKMLSSMNAPVSNFVSLLANIPRSLVNVLTAVKDKKDN</sequence>
<evidence type="ECO:0000313" key="8">
    <source>
        <dbReference type="Proteomes" id="UP000002012"/>
    </source>
</evidence>
<comment type="function">
    <text evidence="1 6">Forms part of the ribosomal stalk, playing a central role in the interaction of the ribosome with GTP-bound translation factors.</text>
</comment>
<evidence type="ECO:0000256" key="2">
    <source>
        <dbReference type="ARBA" id="ARBA00008889"/>
    </source>
</evidence>
<dbReference type="eggNOG" id="COG0244">
    <property type="taxonomic scope" value="Bacteria"/>
</dbReference>
<organism evidence="7 8">
    <name type="scientific">Denitrovibrio acetiphilus (strain DSM 12809 / NBRC 114555 / N2460)</name>
    <dbReference type="NCBI Taxonomy" id="522772"/>
    <lineage>
        <taxon>Bacteria</taxon>
        <taxon>Pseudomonadati</taxon>
        <taxon>Deferribacterota</taxon>
        <taxon>Deferribacteres</taxon>
        <taxon>Deferribacterales</taxon>
        <taxon>Geovibrionaceae</taxon>
        <taxon>Denitrovibrio</taxon>
    </lineage>
</organism>
<dbReference type="InterPro" id="IPR001790">
    <property type="entry name" value="Ribosomal_uL10"/>
</dbReference>
<keyword evidence="6" id="KW-0694">RNA-binding</keyword>
<evidence type="ECO:0000256" key="6">
    <source>
        <dbReference type="HAMAP-Rule" id="MF_00362"/>
    </source>
</evidence>
<dbReference type="GO" id="GO:1990904">
    <property type="term" value="C:ribonucleoprotein complex"/>
    <property type="evidence" value="ECO:0007669"/>
    <property type="project" value="UniProtKB-KW"/>
</dbReference>
<keyword evidence="8" id="KW-1185">Reference proteome</keyword>
<dbReference type="PANTHER" id="PTHR11560">
    <property type="entry name" value="39S RIBOSOMAL PROTEIN L10, MITOCHONDRIAL"/>
    <property type="match status" value="1"/>
</dbReference>
<evidence type="ECO:0000256" key="5">
    <source>
        <dbReference type="ARBA" id="ARBA00035202"/>
    </source>
</evidence>
<dbReference type="KEGG" id="dap:Dacet_0363"/>
<evidence type="ECO:0000256" key="1">
    <source>
        <dbReference type="ARBA" id="ARBA00002633"/>
    </source>
</evidence>
<dbReference type="Gene3D" id="3.30.70.1730">
    <property type="match status" value="1"/>
</dbReference>
<dbReference type="FunCoup" id="D4H379">
    <property type="interactions" value="559"/>
</dbReference>
<dbReference type="GO" id="GO:0006412">
    <property type="term" value="P:translation"/>
    <property type="evidence" value="ECO:0007669"/>
    <property type="project" value="UniProtKB-UniRule"/>
</dbReference>
<dbReference type="InterPro" id="IPR043141">
    <property type="entry name" value="Ribosomal_uL10-like_sf"/>
</dbReference>
<dbReference type="Proteomes" id="UP000002012">
    <property type="component" value="Chromosome"/>
</dbReference>
<dbReference type="SUPFAM" id="SSF160369">
    <property type="entry name" value="Ribosomal protein L10-like"/>
    <property type="match status" value="1"/>
</dbReference>
<dbReference type="PaxDb" id="522772-Dacet_0363"/>
<dbReference type="Gene3D" id="6.10.250.290">
    <property type="match status" value="1"/>
</dbReference>
<evidence type="ECO:0000313" key="7">
    <source>
        <dbReference type="EMBL" id="ADD67163.1"/>
    </source>
</evidence>
<evidence type="ECO:0000256" key="4">
    <source>
        <dbReference type="ARBA" id="ARBA00023274"/>
    </source>
</evidence>
<dbReference type="AlphaFoldDB" id="D4H379"/>
<dbReference type="NCBIfam" id="NF000955">
    <property type="entry name" value="PRK00099.1-1"/>
    <property type="match status" value="1"/>
</dbReference>
<dbReference type="OrthoDB" id="9808307at2"/>